<dbReference type="InterPro" id="IPR035959">
    <property type="entry name" value="RutC-like_sf"/>
</dbReference>
<dbReference type="InterPro" id="IPR006175">
    <property type="entry name" value="YjgF/YER057c/UK114"/>
</dbReference>
<dbReference type="FunFam" id="3.30.1330.40:FF:000001">
    <property type="entry name" value="L-PSP family endoribonuclease"/>
    <property type="match status" value="1"/>
</dbReference>
<keyword evidence="3" id="KW-1185">Reference proteome</keyword>
<dbReference type="AlphaFoldDB" id="A0A9N9XCM8"/>
<dbReference type="Proteomes" id="UP001153709">
    <property type="component" value="Chromosome 4"/>
</dbReference>
<comment type="similarity">
    <text evidence="1">Belongs to the RutC family.</text>
</comment>
<evidence type="ECO:0000313" key="3">
    <source>
        <dbReference type="Proteomes" id="UP001153709"/>
    </source>
</evidence>
<organism evidence="2 3">
    <name type="scientific">Diabrotica balteata</name>
    <name type="common">Banded cucumber beetle</name>
    <dbReference type="NCBI Taxonomy" id="107213"/>
    <lineage>
        <taxon>Eukaryota</taxon>
        <taxon>Metazoa</taxon>
        <taxon>Ecdysozoa</taxon>
        <taxon>Arthropoda</taxon>
        <taxon>Hexapoda</taxon>
        <taxon>Insecta</taxon>
        <taxon>Pterygota</taxon>
        <taxon>Neoptera</taxon>
        <taxon>Endopterygota</taxon>
        <taxon>Coleoptera</taxon>
        <taxon>Polyphaga</taxon>
        <taxon>Cucujiformia</taxon>
        <taxon>Chrysomeloidea</taxon>
        <taxon>Chrysomelidae</taxon>
        <taxon>Galerucinae</taxon>
        <taxon>Diabroticina</taxon>
        <taxon>Diabroticites</taxon>
        <taxon>Diabrotica</taxon>
    </lineage>
</organism>
<accession>A0A9N9XCM8</accession>
<dbReference type="GO" id="GO:0019239">
    <property type="term" value="F:deaminase activity"/>
    <property type="evidence" value="ECO:0007669"/>
    <property type="project" value="TreeGrafter"/>
</dbReference>
<dbReference type="Pfam" id="PF01042">
    <property type="entry name" value="Ribonuc_L-PSP"/>
    <property type="match status" value="1"/>
</dbReference>
<evidence type="ECO:0000313" key="2">
    <source>
        <dbReference type="EMBL" id="CAG9833923.1"/>
    </source>
</evidence>
<dbReference type="NCBIfam" id="TIGR00004">
    <property type="entry name" value="Rid family detoxifying hydrolase"/>
    <property type="match status" value="1"/>
</dbReference>
<dbReference type="PANTHER" id="PTHR11803:SF58">
    <property type="entry name" value="PROTEIN HMF1-RELATED"/>
    <property type="match status" value="1"/>
</dbReference>
<dbReference type="Gene3D" id="3.30.1330.40">
    <property type="entry name" value="RutC-like"/>
    <property type="match status" value="1"/>
</dbReference>
<sequence>MANLEIKIIESQEAPAPMPFLSHAVAFNNVLYMSGCHGIRRDTNKVVEGGITAQATQAMENIRHVLKAGGSSLDNVLKVVVYLADLKDYPGFNEVYKKYFKNGPPARTGFAVGALPLNSLVEVEVEAAIGNVKKVFV</sequence>
<proteinExistence type="inferred from homology"/>
<dbReference type="GO" id="GO:0005829">
    <property type="term" value="C:cytosol"/>
    <property type="evidence" value="ECO:0007669"/>
    <property type="project" value="TreeGrafter"/>
</dbReference>
<dbReference type="PANTHER" id="PTHR11803">
    <property type="entry name" value="2-IMINOBUTANOATE/2-IMINOPROPANOATE DEAMINASE RIDA"/>
    <property type="match status" value="1"/>
</dbReference>
<evidence type="ECO:0000256" key="1">
    <source>
        <dbReference type="ARBA" id="ARBA00010552"/>
    </source>
</evidence>
<dbReference type="OrthoDB" id="309640at2759"/>
<dbReference type="SUPFAM" id="SSF55298">
    <property type="entry name" value="YjgF-like"/>
    <property type="match status" value="1"/>
</dbReference>
<gene>
    <name evidence="2" type="ORF">DIABBA_LOCUS7281</name>
</gene>
<protein>
    <submittedName>
        <fullName evidence="2">Uncharacterized protein</fullName>
    </submittedName>
</protein>
<reference evidence="2" key="1">
    <citation type="submission" date="2022-01" db="EMBL/GenBank/DDBJ databases">
        <authorList>
            <person name="King R."/>
        </authorList>
    </citation>
    <scope>NUCLEOTIDE SEQUENCE</scope>
</reference>
<dbReference type="CDD" id="cd00448">
    <property type="entry name" value="YjgF_YER057c_UK114_family"/>
    <property type="match status" value="1"/>
</dbReference>
<name>A0A9N9XCM8_DIABA</name>
<dbReference type="InterPro" id="IPR006056">
    <property type="entry name" value="RidA"/>
</dbReference>
<dbReference type="EMBL" id="OU898279">
    <property type="protein sequence ID" value="CAG9833923.1"/>
    <property type="molecule type" value="Genomic_DNA"/>
</dbReference>